<dbReference type="SUPFAM" id="SSF53383">
    <property type="entry name" value="PLP-dependent transferases"/>
    <property type="match status" value="1"/>
</dbReference>
<accession>A0A2P6VS97</accession>
<dbReference type="InterPro" id="IPR009869">
    <property type="entry name" value="HSPRO1_N"/>
</dbReference>
<dbReference type="PANTHER" id="PTHR45615:SF66">
    <property type="entry name" value="CARD DOMAIN-CONTAINING PROTEIN"/>
    <property type="match status" value="1"/>
</dbReference>
<feature type="domain" description="Nematode resistance protein-like HSPRO1 N-terminal" evidence="3">
    <location>
        <begin position="1090"/>
        <end position="1177"/>
    </location>
</feature>
<dbReference type="Gene3D" id="1.20.58.480">
    <property type="match status" value="1"/>
</dbReference>
<feature type="compositionally biased region" description="Polar residues" evidence="2">
    <location>
        <begin position="372"/>
        <end position="382"/>
    </location>
</feature>
<organism evidence="4 5">
    <name type="scientific">Micractinium conductrix</name>
    <dbReference type="NCBI Taxonomy" id="554055"/>
    <lineage>
        <taxon>Eukaryota</taxon>
        <taxon>Viridiplantae</taxon>
        <taxon>Chlorophyta</taxon>
        <taxon>core chlorophytes</taxon>
        <taxon>Trebouxiophyceae</taxon>
        <taxon>Chlorellales</taxon>
        <taxon>Chlorellaceae</taxon>
        <taxon>Chlorella clade</taxon>
        <taxon>Micractinium</taxon>
    </lineage>
</organism>
<dbReference type="InterPro" id="IPR037217">
    <property type="entry name" value="Trp/Indoleamine_2_3_dOase-like"/>
</dbReference>
<feature type="region of interest" description="Disordered" evidence="2">
    <location>
        <begin position="1042"/>
        <end position="1068"/>
    </location>
</feature>
<name>A0A2P6VS97_9CHLO</name>
<protein>
    <submittedName>
        <fullName evidence="4">Selenocysteine lyase</fullName>
    </submittedName>
</protein>
<dbReference type="Pfam" id="PF07231">
    <property type="entry name" value="Hs1pro-1_N"/>
    <property type="match status" value="1"/>
</dbReference>
<feature type="region of interest" description="Disordered" evidence="2">
    <location>
        <begin position="372"/>
        <end position="399"/>
    </location>
</feature>
<dbReference type="Proteomes" id="UP000239649">
    <property type="component" value="Unassembled WGS sequence"/>
</dbReference>
<keyword evidence="1" id="KW-0175">Coiled coil</keyword>
<evidence type="ECO:0000256" key="2">
    <source>
        <dbReference type="SAM" id="MobiDB-lite"/>
    </source>
</evidence>
<feature type="coiled-coil region" evidence="1">
    <location>
        <begin position="583"/>
        <end position="617"/>
    </location>
</feature>
<feature type="region of interest" description="Disordered" evidence="2">
    <location>
        <begin position="1381"/>
        <end position="1402"/>
    </location>
</feature>
<keyword evidence="5" id="KW-1185">Reference proteome</keyword>
<dbReference type="STRING" id="554055.A0A2P6VS97"/>
<keyword evidence="4" id="KW-0456">Lyase</keyword>
<dbReference type="GO" id="GO:0019441">
    <property type="term" value="P:L-tryptophan catabolic process to kynurenine"/>
    <property type="evidence" value="ECO:0007669"/>
    <property type="project" value="InterPro"/>
</dbReference>
<dbReference type="PANTHER" id="PTHR45615">
    <property type="entry name" value="MYOSIN HEAVY CHAIN, NON-MUSCLE"/>
    <property type="match status" value="1"/>
</dbReference>
<feature type="compositionally biased region" description="Low complexity" evidence="2">
    <location>
        <begin position="104"/>
        <end position="130"/>
    </location>
</feature>
<dbReference type="EMBL" id="LHPF02000001">
    <property type="protein sequence ID" value="PSC76947.1"/>
    <property type="molecule type" value="Genomic_DNA"/>
</dbReference>
<feature type="compositionally biased region" description="Acidic residues" evidence="2">
    <location>
        <begin position="1391"/>
        <end position="1402"/>
    </location>
</feature>
<dbReference type="OrthoDB" id="188455at2759"/>
<evidence type="ECO:0000313" key="5">
    <source>
        <dbReference type="Proteomes" id="UP000239649"/>
    </source>
</evidence>
<feature type="compositionally biased region" description="Acidic residues" evidence="2">
    <location>
        <begin position="307"/>
        <end position="325"/>
    </location>
</feature>
<dbReference type="GO" id="GO:0046872">
    <property type="term" value="F:metal ion binding"/>
    <property type="evidence" value="ECO:0007669"/>
    <property type="project" value="InterPro"/>
</dbReference>
<feature type="region of interest" description="Disordered" evidence="2">
    <location>
        <begin position="92"/>
        <end position="191"/>
    </location>
</feature>
<dbReference type="GO" id="GO:0016829">
    <property type="term" value="F:lyase activity"/>
    <property type="evidence" value="ECO:0007669"/>
    <property type="project" value="UniProtKB-KW"/>
</dbReference>
<feature type="compositionally biased region" description="Low complexity" evidence="2">
    <location>
        <begin position="159"/>
        <end position="171"/>
    </location>
</feature>
<feature type="region of interest" description="Disordered" evidence="2">
    <location>
        <begin position="1000"/>
        <end position="1023"/>
    </location>
</feature>
<evidence type="ECO:0000259" key="3">
    <source>
        <dbReference type="Pfam" id="PF07231"/>
    </source>
</evidence>
<reference evidence="4 5" key="1">
    <citation type="journal article" date="2018" name="Plant J.">
        <title>Genome sequences of Chlorella sorokiniana UTEX 1602 and Micractinium conductrix SAG 241.80: implications to maltose excretion by a green alga.</title>
        <authorList>
            <person name="Arriola M.B."/>
            <person name="Velmurugan N."/>
            <person name="Zhang Y."/>
            <person name="Plunkett M.H."/>
            <person name="Hondzo H."/>
            <person name="Barney B.M."/>
        </authorList>
    </citation>
    <scope>NUCLEOTIDE SEQUENCE [LARGE SCALE GENOMIC DNA]</scope>
    <source>
        <strain evidence="4 5">SAG 241.80</strain>
    </source>
</reference>
<dbReference type="InterPro" id="IPR015424">
    <property type="entry name" value="PyrdxlP-dep_Trfase"/>
</dbReference>
<dbReference type="SUPFAM" id="SSF140959">
    <property type="entry name" value="Indolic compounds 2,3-dioxygenase-like"/>
    <property type="match status" value="1"/>
</dbReference>
<proteinExistence type="predicted"/>
<dbReference type="Gene3D" id="1.10.287.1490">
    <property type="match status" value="1"/>
</dbReference>
<feature type="compositionally biased region" description="Basic and acidic residues" evidence="2">
    <location>
        <begin position="919"/>
        <end position="930"/>
    </location>
</feature>
<feature type="region of interest" description="Disordered" evidence="2">
    <location>
        <begin position="919"/>
        <end position="939"/>
    </location>
</feature>
<evidence type="ECO:0000256" key="1">
    <source>
        <dbReference type="SAM" id="Coils"/>
    </source>
</evidence>
<dbReference type="GO" id="GO:0020037">
    <property type="term" value="F:heme binding"/>
    <property type="evidence" value="ECO:0007669"/>
    <property type="project" value="InterPro"/>
</dbReference>
<comment type="caution">
    <text evidence="4">The sequence shown here is derived from an EMBL/GenBank/DDBJ whole genome shotgun (WGS) entry which is preliminary data.</text>
</comment>
<sequence>MQGWLLQLLECHPLQHVAWHTAVLPPTKEHALCLRVPVAAGSGDASPEELIAGSKELLLRSKSREKVEELQMRLYAAALEAEHMSPLCLAMEQQQRQSHEQLQRQRQQQEQQPQQPQQPQQQPTPLQQRPAGPEEDTACPQSVSFGSPVADLNGEEQGDSGSSRGSGPQRPHATAKPAKRPGSAPPTGSRYIEETDGCLAARGDGAGGHDGCARHSPSCFGCWSPEGQLRSAPPSPVLPGLALVEKARRPAASAPVSPAYALKSRGSTAGAGVPAQQQELLIKARKVLLQQPSPPPPPQQQRREEEWSPEEERAEEEEEEEEAEDAVPATYLPVRLLSFSGRPASGAAAAQLSSVQQLEAAVTQLSRELAQSRRSNCSSLTGSPVKARGGGSGIQAAPAAASAPAEAQAVRAAPPAAPEAAMPAAAVSAAAPTVSPPPAASPRHVELLLAENAALVQQQAALQGELGRMQNQLSAAAADNIRIAQEAAAAVRQLQAAAAALAGGQQREQQLRVALEGAVGQCEAVGRELAGLSGKLEARGAQCQELRAAVGSLSADKGMLTAALTTAQLKLKDATPEGFAAEAAELRRATEAAKQEAATAREAAAAAEGKVAEAQRREAEVAGHMREAARCMAEAQSARAAGLAREEALAGEIRALRRQLAGGLREDDPARALQERVIQLEGANASLQQERAALAGQVQQLQAVGQELSGSCRALEGRATGAVRERDGLQSQLAQLQAQHGAAEQRWQQQRQQLEAQLDTLTQQLAASEDGCAALRAEVQELRAATDAADADEREAAANAAARERELEGQLQELRTEARLQAIRAEAESSAAKERAAAAAARAEAARHREAVQAWDSELAAAKREAALLAAEQQRLQEDLRRAKEERTVTARDLQLATSAAKEEAARLAQELQAAHAAAEKAQRAADKTRRSLQQAQAQASAAVAAHGALAKKRKDLTGRLDLLEMERDRAARERDAGVLRCSWLEQQCRLLEAVAAQAAASGGRGSKENGRGGRAGAGDCSPVKAHRRPIVLSEKRLNHNSENSSLEMASASGCPFGGRSPSGPRPLQEVNRDATVASPKALPTGRARVVLLYEEYVHLPLLREVWEHPSTERPVLEPLFAAGFHGIELCLLLLAEFVSDRRKYVAKRPRVELVAEDIATQCRLLTEVVDAELEEELEGDQSLPDSRLTLTQPFPFEGCPPTKAGPCHSPGLRRLADAIAASLPRMSAAERNSVVKLVLNLTAAFSSFERWTVGLGIEHQLQALQAAVGLQPTKYRHTLNLDYDSLVQPWRCEQTLTCETYTHAEDWFFRTVHLGTDCWAFVALARLASARQLADGGRWHVAASRAMQASRMLDYLGSHMLLLTSMNLRDYYLLKPELEGTSGEGSQQGSEDDEGSSDEEGDVLGPLGDALLALYESPDRPGGSGLYNYCRALEVLESGLLGGFYYKHYCLATNVIGSEARGAMKRAVQALKAGYETPVFPLLDAVRCALGKKIDAQAGAASKGRMMEEILQRYREGHVGQAVPAQVLAAAARHASIAAGSGCPFGHGGRGGPAEGLPAAAAQQATATASSGCPFGHGGAAAAATKPEGAHAAAAGGGGSPDTTFSSFEAARQQLYSWEGVPSEFASAVHAETARQAEQLGLVPHASSSGGSGGPNKPLAFLDHAWGQVAPLTQYRAWLEGAALHQLGNPCWDALFGRVMPQCTLALTATSSYTEFYSATRQFNRLMEAGLVDVEAVPAEPAADFTQRCCAAVAAAAAAGCPHDAVYVSQTTFLTQRTLVPDLPALVRGVRAAARSAAAGNDAAAAGLSVGGGAPPASAPTAGEDGPLVIVDAYHGFMALPTDLGSLAEADGHWCYVSGLLKHAGCGANCAFAVLPAQLAAATRPLLTGWLADPSALGPASAGVQWGTQVGYCPELALQGGTPAFMQPLLTFNHLIQLWRGCQPGVTVGTVHAHVLALHTRFLEGLDAAGHPTINSGTLLPPQDPACRSHTLTFRLHDAPVAAEAVAGLAARGVLADTRRGHVRLGFGPNHAPADVDALLAALGAEAADSCAT</sequence>
<feature type="compositionally biased region" description="Low complexity" evidence="2">
    <location>
        <begin position="250"/>
        <end position="261"/>
    </location>
</feature>
<evidence type="ECO:0000313" key="4">
    <source>
        <dbReference type="EMBL" id="PSC76947.1"/>
    </source>
</evidence>
<feature type="region of interest" description="Disordered" evidence="2">
    <location>
        <begin position="786"/>
        <end position="805"/>
    </location>
</feature>
<dbReference type="GO" id="GO:0006952">
    <property type="term" value="P:defense response"/>
    <property type="evidence" value="ECO:0007669"/>
    <property type="project" value="InterPro"/>
</dbReference>
<feature type="compositionally biased region" description="Low complexity" evidence="2">
    <location>
        <begin position="1053"/>
        <end position="1067"/>
    </location>
</feature>
<gene>
    <name evidence="4" type="primary">g492</name>
    <name evidence="4" type="ORF">C2E20_0492</name>
</gene>
<feature type="region of interest" description="Disordered" evidence="2">
    <location>
        <begin position="250"/>
        <end position="329"/>
    </location>
</feature>